<dbReference type="Proteomes" id="UP000055854">
    <property type="component" value="Unassembled WGS sequence"/>
</dbReference>
<sequence length="71" mass="7960">MPSLAEHQQQRALLDQLRASNDPQAQQQATQLQQLYHDREMAGVADDVYDAAKGQGQPDVGWMRASEHLDT</sequence>
<dbReference type="AlphaFoldDB" id="A0A125PUG9"/>
<evidence type="ECO:0000313" key="1">
    <source>
        <dbReference type="EMBL" id="KWV10085.1"/>
    </source>
</evidence>
<dbReference type="OrthoDB" id="9807902at2"/>
<dbReference type="EMBL" id="LNTA01000473">
    <property type="protein sequence ID" value="KWV10085.1"/>
    <property type="molecule type" value="Genomic_DNA"/>
</dbReference>
<protein>
    <submittedName>
        <fullName evidence="1">Uncharacterized protein</fullName>
    </submittedName>
</protein>
<comment type="caution">
    <text evidence="1">The sequence shown here is derived from an EMBL/GenBank/DDBJ whole genome shotgun (WGS) entry which is preliminary data.</text>
</comment>
<dbReference type="RefSeq" id="WP_060748866.1">
    <property type="nucleotide sequence ID" value="NZ_LNTA01000473.1"/>
</dbReference>
<evidence type="ECO:0000313" key="2">
    <source>
        <dbReference type="Proteomes" id="UP000055854"/>
    </source>
</evidence>
<accession>A0A125PUG9</accession>
<gene>
    <name evidence="1" type="ORF">ATB53_21155</name>
</gene>
<proteinExistence type="predicted"/>
<name>A0A125PUG9_XANCT</name>
<organism evidence="1 2">
    <name type="scientific">Xanthomonas campestris pv. translucens</name>
    <dbReference type="NCBI Taxonomy" id="343"/>
    <lineage>
        <taxon>Bacteria</taxon>
        <taxon>Pseudomonadati</taxon>
        <taxon>Pseudomonadota</taxon>
        <taxon>Gammaproteobacteria</taxon>
        <taxon>Lysobacterales</taxon>
        <taxon>Lysobacteraceae</taxon>
        <taxon>Xanthomonas</taxon>
        <taxon>Xanthomonas translucens group</taxon>
    </lineage>
</organism>
<reference evidence="1 2" key="1">
    <citation type="submission" date="2015-11" db="EMBL/GenBank/DDBJ databases">
        <title>Long Read and Single Molecule DNA Sequencing Simplifies Genome Assembly and TAL Effector Gene Analysis of Xanthomonas translucens.</title>
        <authorList>
            <person name="Peng Z."/>
            <person name="Hu Y."/>
            <person name="Xie J."/>
            <person name="Potnis N."/>
            <person name="Akhunova A."/>
            <person name="Jones J."/>
            <person name="Liu Z."/>
            <person name="White F."/>
            <person name="Liu S."/>
        </authorList>
    </citation>
    <scope>NUCLEOTIDE SEQUENCE [LARGE SCALE GENOMIC DNA]</scope>
    <source>
        <strain evidence="1 2">B1</strain>
    </source>
</reference>